<dbReference type="Pfam" id="PF04548">
    <property type="entry name" value="AIG1"/>
    <property type="match status" value="1"/>
</dbReference>
<protein>
    <recommendedName>
        <fullName evidence="5">AIG1-type G domain-containing protein</fullName>
    </recommendedName>
</protein>
<dbReference type="PANTHER" id="PTHR10903:SF170">
    <property type="entry name" value="GTPASE IMAP FAMILY MEMBER 7"/>
    <property type="match status" value="1"/>
</dbReference>
<sequence>MFKLTASNSTSSHFTGDDETQSPERLRIVLIGKTGSGKSSTGNTILGTEKFEADIRQTSVTKGEGDTETH</sequence>
<dbReference type="Proteomes" id="UP000261420">
    <property type="component" value="Unplaced"/>
</dbReference>
<dbReference type="GeneTree" id="ENSGT00940000178735"/>
<dbReference type="Ensembl" id="ENSSDUT00000012346.1">
    <property type="protein sequence ID" value="ENSSDUP00000012127.1"/>
    <property type="gene ID" value="ENSSDUG00000008832.1"/>
</dbReference>
<feature type="compositionally biased region" description="Polar residues" evidence="4">
    <location>
        <begin position="1"/>
        <end position="14"/>
    </location>
</feature>
<evidence type="ECO:0000313" key="7">
    <source>
        <dbReference type="Proteomes" id="UP000261420"/>
    </source>
</evidence>
<dbReference type="AlphaFoldDB" id="A0A3B4U1B3"/>
<dbReference type="Gene3D" id="3.40.50.300">
    <property type="entry name" value="P-loop containing nucleotide triphosphate hydrolases"/>
    <property type="match status" value="1"/>
</dbReference>
<dbReference type="InterPro" id="IPR006703">
    <property type="entry name" value="G_AIG1"/>
</dbReference>
<keyword evidence="3" id="KW-0342">GTP-binding</keyword>
<organism evidence="6 7">
    <name type="scientific">Seriola dumerili</name>
    <name type="common">Greater amberjack</name>
    <name type="synonym">Caranx dumerili</name>
    <dbReference type="NCBI Taxonomy" id="41447"/>
    <lineage>
        <taxon>Eukaryota</taxon>
        <taxon>Metazoa</taxon>
        <taxon>Chordata</taxon>
        <taxon>Craniata</taxon>
        <taxon>Vertebrata</taxon>
        <taxon>Euteleostomi</taxon>
        <taxon>Actinopterygii</taxon>
        <taxon>Neopterygii</taxon>
        <taxon>Teleostei</taxon>
        <taxon>Neoteleostei</taxon>
        <taxon>Acanthomorphata</taxon>
        <taxon>Carangaria</taxon>
        <taxon>Carangiformes</taxon>
        <taxon>Carangidae</taxon>
        <taxon>Seriola</taxon>
    </lineage>
</organism>
<reference evidence="6" key="1">
    <citation type="submission" date="2025-08" db="UniProtKB">
        <authorList>
            <consortium name="Ensembl"/>
        </authorList>
    </citation>
    <scope>IDENTIFICATION</scope>
</reference>
<name>A0A3B4U1B3_SERDU</name>
<dbReference type="GO" id="GO:0005525">
    <property type="term" value="F:GTP binding"/>
    <property type="evidence" value="ECO:0007669"/>
    <property type="project" value="UniProtKB-KW"/>
</dbReference>
<keyword evidence="7" id="KW-1185">Reference proteome</keyword>
<proteinExistence type="inferred from homology"/>
<feature type="region of interest" description="Disordered" evidence="4">
    <location>
        <begin position="31"/>
        <end position="50"/>
    </location>
</feature>
<evidence type="ECO:0000313" key="6">
    <source>
        <dbReference type="Ensembl" id="ENSSDUP00000012127.1"/>
    </source>
</evidence>
<dbReference type="SUPFAM" id="SSF52540">
    <property type="entry name" value="P-loop containing nucleoside triphosphate hydrolases"/>
    <property type="match status" value="1"/>
</dbReference>
<evidence type="ECO:0000259" key="5">
    <source>
        <dbReference type="Pfam" id="PF04548"/>
    </source>
</evidence>
<accession>A0A3B4U1B3</accession>
<dbReference type="STRING" id="41447.ENSSDUP00000012127"/>
<reference evidence="6" key="2">
    <citation type="submission" date="2025-09" db="UniProtKB">
        <authorList>
            <consortium name="Ensembl"/>
        </authorList>
    </citation>
    <scope>IDENTIFICATION</scope>
</reference>
<dbReference type="OMA" id="WEPNVLE"/>
<feature type="domain" description="AIG1-type G" evidence="5">
    <location>
        <begin position="26"/>
        <end position="62"/>
    </location>
</feature>
<evidence type="ECO:0000256" key="1">
    <source>
        <dbReference type="ARBA" id="ARBA00008535"/>
    </source>
</evidence>
<evidence type="ECO:0000256" key="3">
    <source>
        <dbReference type="ARBA" id="ARBA00023134"/>
    </source>
</evidence>
<evidence type="ECO:0000256" key="4">
    <source>
        <dbReference type="SAM" id="MobiDB-lite"/>
    </source>
</evidence>
<comment type="similarity">
    <text evidence="1">Belongs to the TRAFAC class TrmE-Era-EngA-EngB-Septin-like GTPase superfamily. AIG1/Toc34/Toc159-like paraseptin GTPase family. IAN subfamily.</text>
</comment>
<feature type="compositionally biased region" description="Low complexity" evidence="4">
    <location>
        <begin position="32"/>
        <end position="42"/>
    </location>
</feature>
<dbReference type="InterPro" id="IPR027417">
    <property type="entry name" value="P-loop_NTPase"/>
</dbReference>
<feature type="region of interest" description="Disordered" evidence="4">
    <location>
        <begin position="1"/>
        <end position="25"/>
    </location>
</feature>
<dbReference type="PANTHER" id="PTHR10903">
    <property type="entry name" value="GTPASE, IMAP FAMILY MEMBER-RELATED"/>
    <property type="match status" value="1"/>
</dbReference>
<dbReference type="InterPro" id="IPR045058">
    <property type="entry name" value="GIMA/IAN/Toc"/>
</dbReference>
<keyword evidence="2" id="KW-0547">Nucleotide-binding</keyword>
<evidence type="ECO:0000256" key="2">
    <source>
        <dbReference type="ARBA" id="ARBA00022741"/>
    </source>
</evidence>